<evidence type="ECO:0000256" key="1">
    <source>
        <dbReference type="ARBA" id="ARBA00022491"/>
    </source>
</evidence>
<keyword evidence="3 6" id="KW-0238">DNA-binding</keyword>
<dbReference type="Proteomes" id="UP000030901">
    <property type="component" value="Chromosome"/>
</dbReference>
<dbReference type="GO" id="GO:0043565">
    <property type="term" value="F:sequence-specific DNA binding"/>
    <property type="evidence" value="ECO:0007669"/>
    <property type="project" value="InterPro"/>
</dbReference>
<dbReference type="AlphaFoldDB" id="A0A0A7S2P3"/>
<dbReference type="PANTHER" id="PTHR11019:SF159">
    <property type="entry name" value="TRANSCRIPTIONAL REGULATOR-RELATED"/>
    <property type="match status" value="1"/>
</dbReference>
<gene>
    <name evidence="6" type="ORF">FPB0191_01904</name>
</gene>
<evidence type="ECO:0000256" key="3">
    <source>
        <dbReference type="ARBA" id="ARBA00023125"/>
    </source>
</evidence>
<dbReference type="OrthoDB" id="9804543at2"/>
<dbReference type="STRING" id="1267021.FPB0191_01904"/>
<dbReference type="InterPro" id="IPR011051">
    <property type="entry name" value="RmlC_Cupin_sf"/>
</dbReference>
<sequence length="284" mass="32395">MNTPLISPQIASSDSEPMIISAVSHSSQRVTLRHSHSRGQLLGTLQGLISIEAESCQWVVPATHSVWIPPNVQHSLLRSHGPFEGWSIYIQKNACTKLPVKPYILELSDLLREAITRTMSWHNSELEPEQKRLIAVILDEIRTMPQVELALPMPKDMRLLKIALALSDNPSDNRKINDWGVWAGISRRSLTRRFTNETGFNFTQWRQKLRMLKALELLAAGKPITEISLYLGYDNISGFISIFRRNFGVTPGNYQKAMINRLSWRNFTNTTIRNDNHINSKLTK</sequence>
<dbReference type="SMART" id="SM00342">
    <property type="entry name" value="HTH_ARAC"/>
    <property type="match status" value="1"/>
</dbReference>
<dbReference type="EMBL" id="CP009056">
    <property type="protein sequence ID" value="AJA45718.1"/>
    <property type="molecule type" value="Genomic_DNA"/>
</dbReference>
<dbReference type="PRINTS" id="PR00032">
    <property type="entry name" value="HTHARAC"/>
</dbReference>
<keyword evidence="4" id="KW-0804">Transcription</keyword>
<dbReference type="PROSITE" id="PS01124">
    <property type="entry name" value="HTH_ARAC_FAMILY_2"/>
    <property type="match status" value="1"/>
</dbReference>
<keyword evidence="2" id="KW-0805">Transcription regulation</keyword>
<dbReference type="GO" id="GO:0003700">
    <property type="term" value="F:DNA-binding transcription factor activity"/>
    <property type="evidence" value="ECO:0007669"/>
    <property type="project" value="InterPro"/>
</dbReference>
<evidence type="ECO:0000256" key="2">
    <source>
        <dbReference type="ARBA" id="ARBA00023015"/>
    </source>
</evidence>
<dbReference type="CDD" id="cd06124">
    <property type="entry name" value="cupin_NimR-like_N"/>
    <property type="match status" value="1"/>
</dbReference>
<reference evidence="6 7" key="1">
    <citation type="journal article" date="2014" name="Appl. Environ. Microbiol.">
        <title>Gut symbionts from distinct hosts exhibit genotoxic activity via divergent colibactin biosynthetic pathways.</title>
        <authorList>
            <person name="Engel P."/>
            <person name="Vizcaino M.I."/>
            <person name="Crawford J.M."/>
        </authorList>
    </citation>
    <scope>NUCLEOTIDE SEQUENCE [LARGE SCALE GENOMIC DNA]</scope>
    <source>
        <strain evidence="6 7">PEB0191</strain>
    </source>
</reference>
<evidence type="ECO:0000313" key="6">
    <source>
        <dbReference type="EMBL" id="AJA45718.1"/>
    </source>
</evidence>
<protein>
    <submittedName>
        <fullName evidence="6">AraC-type DNA-binding domain-containing protein</fullName>
    </submittedName>
</protein>
<evidence type="ECO:0000256" key="4">
    <source>
        <dbReference type="ARBA" id="ARBA00023163"/>
    </source>
</evidence>
<organism evidence="6 7">
    <name type="scientific">Frischella perrara</name>
    <dbReference type="NCBI Taxonomy" id="1267021"/>
    <lineage>
        <taxon>Bacteria</taxon>
        <taxon>Pseudomonadati</taxon>
        <taxon>Pseudomonadota</taxon>
        <taxon>Gammaproteobacteria</taxon>
        <taxon>Orbales</taxon>
        <taxon>Orbaceae</taxon>
        <taxon>Frischella</taxon>
    </lineage>
</organism>
<keyword evidence="7" id="KW-1185">Reference proteome</keyword>
<name>A0A0A7S2P3_FRIPE</name>
<proteinExistence type="predicted"/>
<dbReference type="InterPro" id="IPR014710">
    <property type="entry name" value="RmlC-like_jellyroll"/>
</dbReference>
<dbReference type="InterPro" id="IPR020449">
    <property type="entry name" value="Tscrpt_reg_AraC-type_HTH"/>
</dbReference>
<dbReference type="Gene3D" id="1.10.10.60">
    <property type="entry name" value="Homeodomain-like"/>
    <property type="match status" value="1"/>
</dbReference>
<dbReference type="KEGG" id="fpp:FPB0191_01904"/>
<evidence type="ECO:0000313" key="7">
    <source>
        <dbReference type="Proteomes" id="UP000030901"/>
    </source>
</evidence>
<dbReference type="SUPFAM" id="SSF46689">
    <property type="entry name" value="Homeodomain-like"/>
    <property type="match status" value="1"/>
</dbReference>
<dbReference type="Gene3D" id="2.60.120.10">
    <property type="entry name" value="Jelly Rolls"/>
    <property type="match status" value="1"/>
</dbReference>
<keyword evidence="1" id="KW-0678">Repressor</keyword>
<dbReference type="FunFam" id="1.10.10.60:FF:000132">
    <property type="entry name" value="AraC family transcriptional regulator"/>
    <property type="match status" value="1"/>
</dbReference>
<feature type="domain" description="HTH araC/xylS-type" evidence="5">
    <location>
        <begin position="160"/>
        <end position="257"/>
    </location>
</feature>
<dbReference type="PANTHER" id="PTHR11019">
    <property type="entry name" value="HTH-TYPE TRANSCRIPTIONAL REGULATOR NIMR"/>
    <property type="match status" value="1"/>
</dbReference>
<dbReference type="RefSeq" id="WP_082018304.1">
    <property type="nucleotide sequence ID" value="NZ_CP009056.1"/>
</dbReference>
<dbReference type="HOGENOM" id="CLU_000445_87_0_6"/>
<evidence type="ECO:0000259" key="5">
    <source>
        <dbReference type="PROSITE" id="PS01124"/>
    </source>
</evidence>
<dbReference type="InterPro" id="IPR018062">
    <property type="entry name" value="HTH_AraC-typ_CS"/>
</dbReference>
<dbReference type="InterPro" id="IPR018060">
    <property type="entry name" value="HTH_AraC"/>
</dbReference>
<dbReference type="PROSITE" id="PS00041">
    <property type="entry name" value="HTH_ARAC_FAMILY_1"/>
    <property type="match status" value="1"/>
</dbReference>
<dbReference type="Pfam" id="PF12833">
    <property type="entry name" value="HTH_18"/>
    <property type="match status" value="1"/>
</dbReference>
<dbReference type="SUPFAM" id="SSF51182">
    <property type="entry name" value="RmlC-like cupins"/>
    <property type="match status" value="1"/>
</dbReference>
<dbReference type="InterPro" id="IPR009057">
    <property type="entry name" value="Homeodomain-like_sf"/>
</dbReference>
<accession>A0A0A7S2P3</accession>